<comment type="caution">
    <text evidence="3">The sequence shown here is derived from an EMBL/GenBank/DDBJ whole genome shotgun (WGS) entry which is preliminary data.</text>
</comment>
<protein>
    <recommendedName>
        <fullName evidence="5">Secreted protein</fullName>
    </recommendedName>
</protein>
<keyword evidence="4" id="KW-1185">Reference proteome</keyword>
<proteinExistence type="predicted"/>
<accession>A0ABD3IU98</accession>
<gene>
    <name evidence="3" type="ORF">ACJRO7_009191</name>
</gene>
<organism evidence="3 4">
    <name type="scientific">Eucalyptus globulus</name>
    <name type="common">Tasmanian blue gum</name>
    <dbReference type="NCBI Taxonomy" id="34317"/>
    <lineage>
        <taxon>Eukaryota</taxon>
        <taxon>Viridiplantae</taxon>
        <taxon>Streptophyta</taxon>
        <taxon>Embryophyta</taxon>
        <taxon>Tracheophyta</taxon>
        <taxon>Spermatophyta</taxon>
        <taxon>Magnoliopsida</taxon>
        <taxon>eudicotyledons</taxon>
        <taxon>Gunneridae</taxon>
        <taxon>Pentapetalae</taxon>
        <taxon>rosids</taxon>
        <taxon>malvids</taxon>
        <taxon>Myrtales</taxon>
        <taxon>Myrtaceae</taxon>
        <taxon>Myrtoideae</taxon>
        <taxon>Eucalypteae</taxon>
        <taxon>Eucalyptus</taxon>
    </lineage>
</organism>
<reference evidence="3 4" key="1">
    <citation type="submission" date="2024-11" db="EMBL/GenBank/DDBJ databases">
        <title>Chromosome-level genome assembly of Eucalyptus globulus Labill. provides insights into its genome evolution.</title>
        <authorList>
            <person name="Li X."/>
        </authorList>
    </citation>
    <scope>NUCLEOTIDE SEQUENCE [LARGE SCALE GENOMIC DNA]</scope>
    <source>
        <strain evidence="3">CL2024</strain>
        <tissue evidence="3">Fresh tender leaves</tissue>
    </source>
</reference>
<keyword evidence="2" id="KW-0732">Signal</keyword>
<feature type="signal peptide" evidence="2">
    <location>
        <begin position="1"/>
        <end position="17"/>
    </location>
</feature>
<evidence type="ECO:0000313" key="3">
    <source>
        <dbReference type="EMBL" id="KAL3717714.1"/>
    </source>
</evidence>
<feature type="chain" id="PRO_5044882351" description="Secreted protein" evidence="2">
    <location>
        <begin position="18"/>
        <end position="79"/>
    </location>
</feature>
<evidence type="ECO:0008006" key="5">
    <source>
        <dbReference type="Google" id="ProtNLM"/>
    </source>
</evidence>
<evidence type="ECO:0000256" key="1">
    <source>
        <dbReference type="SAM" id="MobiDB-lite"/>
    </source>
</evidence>
<evidence type="ECO:0000313" key="4">
    <source>
        <dbReference type="Proteomes" id="UP001634007"/>
    </source>
</evidence>
<evidence type="ECO:0000256" key="2">
    <source>
        <dbReference type="SAM" id="SignalP"/>
    </source>
</evidence>
<dbReference type="EMBL" id="JBJKBG010000011">
    <property type="protein sequence ID" value="KAL3717714.1"/>
    <property type="molecule type" value="Genomic_DNA"/>
</dbReference>
<dbReference type="Proteomes" id="UP001634007">
    <property type="component" value="Unassembled WGS sequence"/>
</dbReference>
<name>A0ABD3IU98_EUCGL</name>
<feature type="region of interest" description="Disordered" evidence="1">
    <location>
        <begin position="31"/>
        <end position="51"/>
    </location>
</feature>
<sequence>MATLVLLLEALWRCCRDTSLDFLGQGAEEQRPGHCGDGVGRKHHQAHGNTRDYNQISCETVGEEKVSQSWKVGDSNVWP</sequence>
<dbReference type="AlphaFoldDB" id="A0ABD3IU98"/>